<evidence type="ECO:0000313" key="1">
    <source>
        <dbReference type="EMBL" id="MDT7845797.1"/>
    </source>
</evidence>
<dbReference type="Proteomes" id="UP001257948">
    <property type="component" value="Unassembled WGS sequence"/>
</dbReference>
<dbReference type="RefSeq" id="WP_314206089.1">
    <property type="nucleotide sequence ID" value="NZ_JAVTLL010000028.1"/>
</dbReference>
<organism evidence="1 2">
    <name type="scientific">Streptomyces justiciae</name>
    <dbReference type="NCBI Taxonomy" id="2780140"/>
    <lineage>
        <taxon>Bacteria</taxon>
        <taxon>Bacillati</taxon>
        <taxon>Actinomycetota</taxon>
        <taxon>Actinomycetes</taxon>
        <taxon>Kitasatosporales</taxon>
        <taxon>Streptomycetaceae</taxon>
        <taxon>Streptomyces</taxon>
    </lineage>
</organism>
<keyword evidence="2" id="KW-1185">Reference proteome</keyword>
<gene>
    <name evidence="1" type="ORF">RQC66_34290</name>
</gene>
<reference evidence="2" key="1">
    <citation type="submission" date="2023-07" db="EMBL/GenBank/DDBJ databases">
        <title>Draft genome sequence of the endophytic actinobacterium Streptomyces justiciae WPN32, a potential antibiotic producer.</title>
        <authorList>
            <person name="Yasawong M."/>
            <person name="Pana W."/>
            <person name="Ganta P."/>
            <person name="Santapan N."/>
            <person name="Songngamsuk T."/>
            <person name="Phatcharaharikarn M."/>
            <person name="Kerdtoob S."/>
            <person name="Nantapong N."/>
        </authorList>
    </citation>
    <scope>NUCLEOTIDE SEQUENCE [LARGE SCALE GENOMIC DNA]</scope>
    <source>
        <strain evidence="2">WPN32</strain>
    </source>
</reference>
<comment type="caution">
    <text evidence="1">The sequence shown here is derived from an EMBL/GenBank/DDBJ whole genome shotgun (WGS) entry which is preliminary data.</text>
</comment>
<name>A0ABU3M4R7_9ACTN</name>
<evidence type="ECO:0000313" key="2">
    <source>
        <dbReference type="Proteomes" id="UP001257948"/>
    </source>
</evidence>
<dbReference type="EMBL" id="JAVTLL010000028">
    <property type="protein sequence ID" value="MDT7845797.1"/>
    <property type="molecule type" value="Genomic_DNA"/>
</dbReference>
<evidence type="ECO:0008006" key="3">
    <source>
        <dbReference type="Google" id="ProtNLM"/>
    </source>
</evidence>
<sequence>MEEPGFKSLPCEITGLTWFEAASDAVERLRDVGADALLSCDWCERVIRHGDIPVAPQACASPYWRTTDCRASHPEP</sequence>
<protein>
    <recommendedName>
        <fullName evidence="3">Cysteine-rich domain-containing protein</fullName>
    </recommendedName>
</protein>
<accession>A0ABU3M4R7</accession>
<proteinExistence type="predicted"/>